<name>A0A6B2JP78_9RHOB</name>
<gene>
    <name evidence="1" type="ORF">GZA08_01990</name>
</gene>
<evidence type="ECO:0000313" key="2">
    <source>
        <dbReference type="Proteomes" id="UP000474757"/>
    </source>
</evidence>
<comment type="caution">
    <text evidence="1">The sequence shown here is derived from an EMBL/GenBank/DDBJ whole genome shotgun (WGS) entry which is preliminary data.</text>
</comment>
<dbReference type="RefSeq" id="WP_163889486.1">
    <property type="nucleotide sequence ID" value="NZ_JAAFYS010000001.1"/>
</dbReference>
<dbReference type="Pfam" id="PF07799">
    <property type="entry name" value="DUF1643"/>
    <property type="match status" value="1"/>
</dbReference>
<dbReference type="AlphaFoldDB" id="A0A6B2JP78"/>
<dbReference type="EMBL" id="JAAGAB010000001">
    <property type="protein sequence ID" value="NDU99744.1"/>
    <property type="molecule type" value="Genomic_DNA"/>
</dbReference>
<evidence type="ECO:0000313" key="1">
    <source>
        <dbReference type="EMBL" id="NDU99744.1"/>
    </source>
</evidence>
<dbReference type="InterPro" id="IPR012441">
    <property type="entry name" value="DUF1643"/>
</dbReference>
<keyword evidence="2" id="KW-1185">Reference proteome</keyword>
<organism evidence="1 2">
    <name type="scientific">Pseudoroseicyclus tamaricis</name>
    <dbReference type="NCBI Taxonomy" id="2705421"/>
    <lineage>
        <taxon>Bacteria</taxon>
        <taxon>Pseudomonadati</taxon>
        <taxon>Pseudomonadota</taxon>
        <taxon>Alphaproteobacteria</taxon>
        <taxon>Rhodobacterales</taxon>
        <taxon>Paracoccaceae</taxon>
        <taxon>Pseudoroseicyclus</taxon>
    </lineage>
</organism>
<reference evidence="1 2" key="1">
    <citation type="submission" date="2020-02" db="EMBL/GenBank/DDBJ databases">
        <title>Pseudoroseicyclus tamarix, sp. nov., isolated from offshore sediment of a Tamarix chinensis forest.</title>
        <authorList>
            <person name="Gai Y."/>
        </authorList>
    </citation>
    <scope>NUCLEOTIDE SEQUENCE [LARGE SCALE GENOMIC DNA]</scope>
    <source>
        <strain evidence="1 2">CLL3-39</strain>
    </source>
</reference>
<accession>A0A6B2JP78</accession>
<sequence length="186" mass="20095">MSRPAARWPPSLLRREHAAEGTRSEAFYSACEAYRYLLLREWGEGPRILWIMLNPSTADERRNDPTIERCQRRARAWGCGAMGIANLFAFRATRPAALKAAADPQGGDNAIAIEAALGWLAGGMVLCAWGVHGGHLGRGAALAAQLAARGQQLHALGLTKEGHPRHPLYLPYSARPAPWVPGTVAA</sequence>
<dbReference type="Proteomes" id="UP000474757">
    <property type="component" value="Unassembled WGS sequence"/>
</dbReference>
<protein>
    <submittedName>
        <fullName evidence="1">DUF1643 domain-containing protein</fullName>
    </submittedName>
</protein>
<proteinExistence type="predicted"/>